<evidence type="ECO:0000313" key="2">
    <source>
        <dbReference type="EMBL" id="RHW17696.1"/>
    </source>
</evidence>
<name>A0A396RPE3_9SPHN</name>
<evidence type="ECO:0000313" key="3">
    <source>
        <dbReference type="Proteomes" id="UP000266693"/>
    </source>
</evidence>
<dbReference type="InterPro" id="IPR037523">
    <property type="entry name" value="VOC_core"/>
</dbReference>
<reference evidence="2 3" key="1">
    <citation type="submission" date="2018-08" db="EMBL/GenBank/DDBJ databases">
        <title>The multiple taxonomic identification of Sphingomonas gilva.</title>
        <authorList>
            <person name="Zhu D."/>
            <person name="Zheng S."/>
        </authorList>
    </citation>
    <scope>NUCLEOTIDE SEQUENCE [LARGE SCALE GENOMIC DNA]</scope>
    <source>
        <strain evidence="2 3">ZDH117</strain>
    </source>
</reference>
<comment type="caution">
    <text evidence="2">The sequence shown here is derived from an EMBL/GenBank/DDBJ whole genome shotgun (WGS) entry which is preliminary data.</text>
</comment>
<dbReference type="SUPFAM" id="SSF54593">
    <property type="entry name" value="Glyoxalase/Bleomycin resistance protein/Dihydroxybiphenyl dioxygenase"/>
    <property type="match status" value="1"/>
</dbReference>
<protein>
    <submittedName>
        <fullName evidence="2">VOC family protein</fullName>
    </submittedName>
</protein>
<proteinExistence type="predicted"/>
<organism evidence="2 3">
    <name type="scientific">Sphingomonas gilva</name>
    <dbReference type="NCBI Taxonomy" id="2305907"/>
    <lineage>
        <taxon>Bacteria</taxon>
        <taxon>Pseudomonadati</taxon>
        <taxon>Pseudomonadota</taxon>
        <taxon>Alphaproteobacteria</taxon>
        <taxon>Sphingomonadales</taxon>
        <taxon>Sphingomonadaceae</taxon>
        <taxon>Sphingomonas</taxon>
    </lineage>
</organism>
<accession>A0A396RPE3</accession>
<dbReference type="OrthoDB" id="9804907at2"/>
<dbReference type="InterPro" id="IPR004360">
    <property type="entry name" value="Glyas_Fos-R_dOase_dom"/>
</dbReference>
<dbReference type="AlphaFoldDB" id="A0A396RPE3"/>
<sequence length="125" mass="13044">MSLAAARPVAFVITRDRAAAERFYGETLGLPRLPGDDFAAVFDLAGVPLRLTEAPDHAPSPHPVLGWQVADIAVAVDALAAKGVRFAIYPGMGQDDRGIWTAPDGSAKVAFFADPDGNGLSLTQG</sequence>
<dbReference type="EMBL" id="QWLV01000003">
    <property type="protein sequence ID" value="RHW17696.1"/>
    <property type="molecule type" value="Genomic_DNA"/>
</dbReference>
<dbReference type="InterPro" id="IPR029068">
    <property type="entry name" value="Glyas_Bleomycin-R_OHBP_Dase"/>
</dbReference>
<keyword evidence="3" id="KW-1185">Reference proteome</keyword>
<gene>
    <name evidence="2" type="ORF">D1610_09665</name>
</gene>
<dbReference type="PROSITE" id="PS51819">
    <property type="entry name" value="VOC"/>
    <property type="match status" value="1"/>
</dbReference>
<dbReference type="Proteomes" id="UP000266693">
    <property type="component" value="Unassembled WGS sequence"/>
</dbReference>
<dbReference type="Gene3D" id="3.10.180.10">
    <property type="entry name" value="2,3-Dihydroxybiphenyl 1,2-Dioxygenase, domain 1"/>
    <property type="match status" value="1"/>
</dbReference>
<dbReference type="RefSeq" id="WP_118863962.1">
    <property type="nucleotide sequence ID" value="NZ_QWLV01000003.1"/>
</dbReference>
<feature type="domain" description="VOC" evidence="1">
    <location>
        <begin position="5"/>
        <end position="125"/>
    </location>
</feature>
<dbReference type="Pfam" id="PF00903">
    <property type="entry name" value="Glyoxalase"/>
    <property type="match status" value="1"/>
</dbReference>
<evidence type="ECO:0000259" key="1">
    <source>
        <dbReference type="PROSITE" id="PS51819"/>
    </source>
</evidence>